<dbReference type="Gene3D" id="3.40.50.2000">
    <property type="entry name" value="Glycogen Phosphorylase B"/>
    <property type="match status" value="2"/>
</dbReference>
<dbReference type="KEGG" id="rci:LRC549"/>
<protein>
    <submittedName>
        <fullName evidence="2">Glycosyltransferase (Group 1)</fullName>
        <ecNumber evidence="2">2.4.1.-</ecNumber>
    </submittedName>
</protein>
<dbReference type="AlphaFoldDB" id="Q0W810"/>
<dbReference type="SUPFAM" id="SSF53756">
    <property type="entry name" value="UDP-Glycosyltransferase/glycogen phosphorylase"/>
    <property type="match status" value="1"/>
</dbReference>
<keyword evidence="2" id="KW-0328">Glycosyltransferase</keyword>
<evidence type="ECO:0000313" key="2">
    <source>
        <dbReference type="EMBL" id="CAJ35483.1"/>
    </source>
</evidence>
<dbReference type="CAZy" id="GT4">
    <property type="family name" value="Glycosyltransferase Family 4"/>
</dbReference>
<dbReference type="EC" id="2.4.1.-" evidence="2"/>
<dbReference type="EMBL" id="AM114193">
    <property type="protein sequence ID" value="CAJ35483.1"/>
    <property type="molecule type" value="Genomic_DNA"/>
</dbReference>
<proteinExistence type="predicted"/>
<name>Q0W810_METAR</name>
<gene>
    <name evidence="2" type="ORF">LRC549</name>
</gene>
<organism evidence="2 3">
    <name type="scientific">Methanocella arvoryzae (strain DSM 22066 / NBRC 105507 / MRE50)</name>
    <dbReference type="NCBI Taxonomy" id="351160"/>
    <lineage>
        <taxon>Archaea</taxon>
        <taxon>Methanobacteriati</taxon>
        <taxon>Methanobacteriota</taxon>
        <taxon>Stenosarchaea group</taxon>
        <taxon>Methanomicrobia</taxon>
        <taxon>Methanocellales</taxon>
        <taxon>Methanocellaceae</taxon>
        <taxon>Methanocella</taxon>
    </lineage>
</organism>
<sequence>MIMVDRRLVFATFFPGCENIHLTKDVGMIPYVLYKNHGYDSYLISYRNGDYPYLQTEVPGLRLIFLKKGPWHLLREWTLAIFKKGLIVRGIEALCTALDALPVMLRMGRMIDVLQLYHLKDESIVIGWIYRLVNPRGKLYLKLDISSEVVEEFERRGKDGTRSSRIYESLSFDLITAETRHAVKVLTENHLYYKHKNVCYIPNGTSVKTLETFRREVAKERIVLHVGRLGNPQKGTDIALEAFSRVAAEFPAWKLVLVGPVESYFPGELEDFFVRHPELRSRVDCVGFLEHREQVFDYYQRAKILLMPSRFEGFSLASLEAAYFGDVILGSDIPSIKELTDYGKLGYLCPVKDIECFAQKLGYMMSHEGEIEDKSAANASFVIDNYDWKVICGTLDRLIRETIAGKGKSG</sequence>
<accession>Q0W810</accession>
<dbReference type="CDD" id="cd03801">
    <property type="entry name" value="GT4_PimA-like"/>
    <property type="match status" value="1"/>
</dbReference>
<dbReference type="PANTHER" id="PTHR46401">
    <property type="entry name" value="GLYCOSYLTRANSFERASE WBBK-RELATED"/>
    <property type="match status" value="1"/>
</dbReference>
<reference evidence="2 3" key="1">
    <citation type="journal article" date="2006" name="Science">
        <title>Genome of rice cluster I archaea -- the key methane producers in the rice rhizosphere.</title>
        <authorList>
            <person name="Erkel C."/>
            <person name="Kube M."/>
            <person name="Reinhardt R."/>
            <person name="Liesack W."/>
        </authorList>
    </citation>
    <scope>NUCLEOTIDE SEQUENCE [LARGE SCALE GENOMIC DNA]</scope>
    <source>
        <strain evidence="3">DSM 22066 / NBRC 105507 / MRE50</strain>
    </source>
</reference>
<dbReference type="Pfam" id="PF13692">
    <property type="entry name" value="Glyco_trans_1_4"/>
    <property type="match status" value="1"/>
</dbReference>
<evidence type="ECO:0000256" key="1">
    <source>
        <dbReference type="ARBA" id="ARBA00022679"/>
    </source>
</evidence>
<dbReference type="Proteomes" id="UP000000663">
    <property type="component" value="Chromosome"/>
</dbReference>
<dbReference type="eggNOG" id="arCOG01407">
    <property type="taxonomic scope" value="Archaea"/>
</dbReference>
<dbReference type="STRING" id="351160.LRC549"/>
<keyword evidence="1 2" id="KW-0808">Transferase</keyword>
<dbReference type="PANTHER" id="PTHR46401:SF2">
    <property type="entry name" value="GLYCOSYLTRANSFERASE WBBK-RELATED"/>
    <property type="match status" value="1"/>
</dbReference>
<dbReference type="GO" id="GO:0016757">
    <property type="term" value="F:glycosyltransferase activity"/>
    <property type="evidence" value="ECO:0007669"/>
    <property type="project" value="UniProtKB-KW"/>
</dbReference>
<evidence type="ECO:0000313" key="3">
    <source>
        <dbReference type="Proteomes" id="UP000000663"/>
    </source>
</evidence>
<keyword evidence="3" id="KW-1185">Reference proteome</keyword>